<reference evidence="3" key="1">
    <citation type="submission" date="2015-02" db="EMBL/GenBank/DDBJ databases">
        <title>Complete Genome Sequencing of Pandoraea vervacti NS15 sp. nov.</title>
        <authorList>
            <person name="Chan K.-G."/>
        </authorList>
    </citation>
    <scope>NUCLEOTIDE SEQUENCE [LARGE SCALE GENOMIC DNA]</scope>
    <source>
        <strain evidence="3">NS15</strain>
    </source>
</reference>
<keyword evidence="3" id="KW-1185">Reference proteome</keyword>
<proteinExistence type="predicted"/>
<protein>
    <submittedName>
        <fullName evidence="2">Uncharacterized protein</fullName>
    </submittedName>
</protein>
<evidence type="ECO:0000313" key="3">
    <source>
        <dbReference type="Proteomes" id="UP000035085"/>
    </source>
</evidence>
<evidence type="ECO:0000313" key="2">
    <source>
        <dbReference type="EMBL" id="AJP55845.1"/>
    </source>
</evidence>
<accession>A0ABN4FKR1</accession>
<dbReference type="EMBL" id="CP010897">
    <property type="protein sequence ID" value="AJP55845.1"/>
    <property type="molecule type" value="Genomic_DNA"/>
</dbReference>
<name>A0ABN4FKR1_9BURK</name>
<organism evidence="2 3">
    <name type="scientific">Pandoraea vervacti</name>
    <dbReference type="NCBI Taxonomy" id="656178"/>
    <lineage>
        <taxon>Bacteria</taxon>
        <taxon>Pseudomonadati</taxon>
        <taxon>Pseudomonadota</taxon>
        <taxon>Betaproteobacteria</taxon>
        <taxon>Burkholderiales</taxon>
        <taxon>Burkholderiaceae</taxon>
        <taxon>Pandoraea</taxon>
    </lineage>
</organism>
<sequence length="174" mass="18785">MESSSINLSGRGSPVQLPDSDRPPAEMPQGFAADVAGLSQTASTETFAQRSAAAPGQALRTANAPSSAFPFEAFYELWKKIVAVGGGDERQIEELEHFGPSPEDIKEILHNIDIIDRADRQTALSVIVEIAPPSNRCTAVLYELSFDSAWLGKFDEAQRTTAISLLQSVRPPTQ</sequence>
<dbReference type="Proteomes" id="UP000035085">
    <property type="component" value="Chromosome"/>
</dbReference>
<gene>
    <name evidence="2" type="ORF">UC34_00265</name>
</gene>
<feature type="compositionally biased region" description="Polar residues" evidence="1">
    <location>
        <begin position="1"/>
        <end position="10"/>
    </location>
</feature>
<feature type="region of interest" description="Disordered" evidence="1">
    <location>
        <begin position="1"/>
        <end position="30"/>
    </location>
</feature>
<evidence type="ECO:0000256" key="1">
    <source>
        <dbReference type="SAM" id="MobiDB-lite"/>
    </source>
</evidence>
<dbReference type="RefSeq" id="WP_044453194.1">
    <property type="nucleotide sequence ID" value="NZ_CP010897.2"/>
</dbReference>